<proteinExistence type="predicted"/>
<name>A0ABU3CJB9_9FLAO</name>
<organism evidence="2 3">
    <name type="scientific">Autumnicola lenta</name>
    <dbReference type="NCBI Taxonomy" id="3075593"/>
    <lineage>
        <taxon>Bacteria</taxon>
        <taxon>Pseudomonadati</taxon>
        <taxon>Bacteroidota</taxon>
        <taxon>Flavobacteriia</taxon>
        <taxon>Flavobacteriales</taxon>
        <taxon>Flavobacteriaceae</taxon>
        <taxon>Autumnicola</taxon>
    </lineage>
</organism>
<evidence type="ECO:0000313" key="2">
    <source>
        <dbReference type="EMBL" id="MDT0646317.1"/>
    </source>
</evidence>
<reference evidence="2 3" key="1">
    <citation type="submission" date="2023-09" db="EMBL/GenBank/DDBJ databases">
        <authorList>
            <person name="Rey-Velasco X."/>
        </authorList>
    </citation>
    <scope>NUCLEOTIDE SEQUENCE [LARGE SCALE GENOMIC DNA]</scope>
    <source>
        <strain evidence="2 3">F260</strain>
    </source>
</reference>
<accession>A0ABU3CJB9</accession>
<protein>
    <submittedName>
        <fullName evidence="2">Helix-turn-helix domain-containing protein</fullName>
    </submittedName>
</protein>
<sequence length="94" mass="11000">MENSIILQGTTTDKLLDLFSEELDRKFEALAKNLSHQQAKDELLTREQACDFLRINSSTLWSWTNKGKVKAYGIANRRYYKRSELLECLTELKK</sequence>
<comment type="caution">
    <text evidence="2">The sequence shown here is derived from an EMBL/GenBank/DDBJ whole genome shotgun (WGS) entry which is preliminary data.</text>
</comment>
<dbReference type="SUPFAM" id="SSF46955">
    <property type="entry name" value="Putative DNA-binding domain"/>
    <property type="match status" value="1"/>
</dbReference>
<dbReference type="Proteomes" id="UP001245285">
    <property type="component" value="Unassembled WGS sequence"/>
</dbReference>
<keyword evidence="3" id="KW-1185">Reference proteome</keyword>
<evidence type="ECO:0000313" key="3">
    <source>
        <dbReference type="Proteomes" id="UP001245285"/>
    </source>
</evidence>
<dbReference type="Pfam" id="PF12728">
    <property type="entry name" value="HTH_17"/>
    <property type="match status" value="1"/>
</dbReference>
<feature type="domain" description="Helix-turn-helix" evidence="1">
    <location>
        <begin position="43"/>
        <end position="90"/>
    </location>
</feature>
<dbReference type="RefSeq" id="WP_311494491.1">
    <property type="nucleotide sequence ID" value="NZ_JAVRHO010000007.1"/>
</dbReference>
<evidence type="ECO:0000259" key="1">
    <source>
        <dbReference type="Pfam" id="PF12728"/>
    </source>
</evidence>
<dbReference type="InterPro" id="IPR041657">
    <property type="entry name" value="HTH_17"/>
</dbReference>
<dbReference type="InterPro" id="IPR009061">
    <property type="entry name" value="DNA-bd_dom_put_sf"/>
</dbReference>
<gene>
    <name evidence="2" type="ORF">RM545_06410</name>
</gene>
<dbReference type="EMBL" id="JAVRHO010000007">
    <property type="protein sequence ID" value="MDT0646317.1"/>
    <property type="molecule type" value="Genomic_DNA"/>
</dbReference>